<evidence type="ECO:0000313" key="2">
    <source>
        <dbReference type="EMBL" id="CAK0866503.1"/>
    </source>
</evidence>
<accession>A0ABN9V186</accession>
<feature type="region of interest" description="Disordered" evidence="1">
    <location>
        <begin position="1"/>
        <end position="101"/>
    </location>
</feature>
<protein>
    <submittedName>
        <fullName evidence="2">Uncharacterized protein</fullName>
    </submittedName>
</protein>
<name>A0ABN9V186_9DINO</name>
<comment type="caution">
    <text evidence="2">The sequence shown here is derived from an EMBL/GenBank/DDBJ whole genome shotgun (WGS) entry which is preliminary data.</text>
</comment>
<keyword evidence="3" id="KW-1185">Reference proteome</keyword>
<organism evidence="2 3">
    <name type="scientific">Prorocentrum cordatum</name>
    <dbReference type="NCBI Taxonomy" id="2364126"/>
    <lineage>
        <taxon>Eukaryota</taxon>
        <taxon>Sar</taxon>
        <taxon>Alveolata</taxon>
        <taxon>Dinophyceae</taxon>
        <taxon>Prorocentrales</taxon>
        <taxon>Prorocentraceae</taxon>
        <taxon>Prorocentrum</taxon>
    </lineage>
</organism>
<evidence type="ECO:0000313" key="3">
    <source>
        <dbReference type="Proteomes" id="UP001189429"/>
    </source>
</evidence>
<sequence>MSARRAPGPAQDLERSAPPKVMKRIVSPSSDAWRSIPGHGGAIALEQDRETHSSGDLRVGEARRQRREGALAVSIPAAGHGGAIAPEQDRFASLQRRPACR</sequence>
<feature type="compositionally biased region" description="Basic and acidic residues" evidence="1">
    <location>
        <begin position="46"/>
        <end position="69"/>
    </location>
</feature>
<dbReference type="Proteomes" id="UP001189429">
    <property type="component" value="Unassembled WGS sequence"/>
</dbReference>
<dbReference type="EMBL" id="CAUYUJ010016542">
    <property type="protein sequence ID" value="CAK0866503.1"/>
    <property type="molecule type" value="Genomic_DNA"/>
</dbReference>
<feature type="compositionally biased region" description="Low complexity" evidence="1">
    <location>
        <begin position="75"/>
        <end position="86"/>
    </location>
</feature>
<reference evidence="2" key="1">
    <citation type="submission" date="2023-10" db="EMBL/GenBank/DDBJ databases">
        <authorList>
            <person name="Chen Y."/>
            <person name="Shah S."/>
            <person name="Dougan E. K."/>
            <person name="Thang M."/>
            <person name="Chan C."/>
        </authorList>
    </citation>
    <scope>NUCLEOTIDE SEQUENCE [LARGE SCALE GENOMIC DNA]</scope>
</reference>
<proteinExistence type="predicted"/>
<gene>
    <name evidence="2" type="ORF">PCOR1329_LOCUS53667</name>
</gene>
<evidence type="ECO:0000256" key="1">
    <source>
        <dbReference type="SAM" id="MobiDB-lite"/>
    </source>
</evidence>